<keyword evidence="1" id="KW-1133">Transmembrane helix</keyword>
<protein>
    <recommendedName>
        <fullName evidence="4">Transmembrane protein</fullName>
    </recommendedName>
</protein>
<feature type="transmembrane region" description="Helical" evidence="1">
    <location>
        <begin position="12"/>
        <end position="30"/>
    </location>
</feature>
<dbReference type="Gramene" id="PRQ56171">
    <property type="protein sequence ID" value="PRQ56171"/>
    <property type="gene ID" value="RchiOBHm_Chr1g0332831"/>
</dbReference>
<evidence type="ECO:0000256" key="1">
    <source>
        <dbReference type="SAM" id="Phobius"/>
    </source>
</evidence>
<evidence type="ECO:0000313" key="2">
    <source>
        <dbReference type="EMBL" id="PRQ56171.1"/>
    </source>
</evidence>
<dbReference type="Proteomes" id="UP000238479">
    <property type="component" value="Chromosome 1"/>
</dbReference>
<sequence length="288" mass="32700">MTYNKNEIKSLLLYTCFFVLQYNILGLGFSKRFLLLVQRPFCASDGAMPRRHEVGAAGRASGSFALCYEKLGCLGMVFFHSLVAALLVLIVGPRRSGVGWGMASSRRDLVGSVLSCHGGYVWWSVCDRHDGGGIHWRWWRWMTLGLWRLHRGEGGVRVLIDEICGNLDWVHDAWAWSLKLGRWFGFGMMYGAWSITDGWLDIRWLNRLGQWLCSGWVAVIGRVEVVVPEWLGLEVLVVLWSDLYGVSPGNNMLQFRCCLVINRKVDFLCTWSGGLWTRCGRGWSARIG</sequence>
<keyword evidence="1" id="KW-0472">Membrane</keyword>
<reference evidence="2 3" key="1">
    <citation type="journal article" date="2018" name="Nat. Genet.">
        <title>The Rosa genome provides new insights in the design of modern roses.</title>
        <authorList>
            <person name="Bendahmane M."/>
        </authorList>
    </citation>
    <scope>NUCLEOTIDE SEQUENCE [LARGE SCALE GENOMIC DNA]</scope>
    <source>
        <strain evidence="3">cv. Old Blush</strain>
    </source>
</reference>
<name>A0A2P6SBV8_ROSCH</name>
<proteinExistence type="predicted"/>
<gene>
    <name evidence="2" type="ORF">RchiOBHm_Chr1g0332831</name>
</gene>
<comment type="caution">
    <text evidence="2">The sequence shown here is derived from an EMBL/GenBank/DDBJ whole genome shotgun (WGS) entry which is preliminary data.</text>
</comment>
<keyword evidence="3" id="KW-1185">Reference proteome</keyword>
<dbReference type="EMBL" id="PDCK01000039">
    <property type="protein sequence ID" value="PRQ56171.1"/>
    <property type="molecule type" value="Genomic_DNA"/>
</dbReference>
<organism evidence="2 3">
    <name type="scientific">Rosa chinensis</name>
    <name type="common">China rose</name>
    <dbReference type="NCBI Taxonomy" id="74649"/>
    <lineage>
        <taxon>Eukaryota</taxon>
        <taxon>Viridiplantae</taxon>
        <taxon>Streptophyta</taxon>
        <taxon>Embryophyta</taxon>
        <taxon>Tracheophyta</taxon>
        <taxon>Spermatophyta</taxon>
        <taxon>Magnoliopsida</taxon>
        <taxon>eudicotyledons</taxon>
        <taxon>Gunneridae</taxon>
        <taxon>Pentapetalae</taxon>
        <taxon>rosids</taxon>
        <taxon>fabids</taxon>
        <taxon>Rosales</taxon>
        <taxon>Rosaceae</taxon>
        <taxon>Rosoideae</taxon>
        <taxon>Rosoideae incertae sedis</taxon>
        <taxon>Rosa</taxon>
    </lineage>
</organism>
<accession>A0A2P6SBV8</accession>
<evidence type="ECO:0000313" key="3">
    <source>
        <dbReference type="Proteomes" id="UP000238479"/>
    </source>
</evidence>
<keyword evidence="1" id="KW-0812">Transmembrane</keyword>
<evidence type="ECO:0008006" key="4">
    <source>
        <dbReference type="Google" id="ProtNLM"/>
    </source>
</evidence>
<feature type="transmembrane region" description="Helical" evidence="1">
    <location>
        <begin position="74"/>
        <end position="92"/>
    </location>
</feature>
<dbReference type="AlphaFoldDB" id="A0A2P6SBV8"/>